<name>A0A5F8G376_MONDO</name>
<organism evidence="5 6">
    <name type="scientific">Monodelphis domestica</name>
    <name type="common">Gray short-tailed opossum</name>
    <dbReference type="NCBI Taxonomy" id="13616"/>
    <lineage>
        <taxon>Eukaryota</taxon>
        <taxon>Metazoa</taxon>
        <taxon>Chordata</taxon>
        <taxon>Craniata</taxon>
        <taxon>Vertebrata</taxon>
        <taxon>Euteleostomi</taxon>
        <taxon>Mammalia</taxon>
        <taxon>Metatheria</taxon>
        <taxon>Didelphimorphia</taxon>
        <taxon>Didelphidae</taxon>
        <taxon>Monodelphis</taxon>
    </lineage>
</organism>
<dbReference type="SMART" id="SM00080">
    <property type="entry name" value="LIF_OSM"/>
    <property type="match status" value="1"/>
</dbReference>
<dbReference type="Gene3D" id="1.20.1250.10">
    <property type="match status" value="1"/>
</dbReference>
<comment type="subcellular location">
    <subcellularLocation>
        <location evidence="1">Secreted</location>
    </subcellularLocation>
</comment>
<dbReference type="InterPro" id="IPR001581">
    <property type="entry name" value="Leukemia_IF/oncostatin"/>
</dbReference>
<gene>
    <name evidence="5" type="primary">OSM</name>
</gene>
<evidence type="ECO:0000256" key="4">
    <source>
        <dbReference type="SAM" id="SignalP"/>
    </source>
</evidence>
<dbReference type="AlphaFoldDB" id="A0A5F8G376"/>
<keyword evidence="3" id="KW-0964">Secreted</keyword>
<proteinExistence type="predicted"/>
<evidence type="ECO:0000313" key="5">
    <source>
        <dbReference type="Ensembl" id="ENSMODP00000041933.1"/>
    </source>
</evidence>
<dbReference type="Ensembl" id="ENSMODT00000075134.1">
    <property type="protein sequence ID" value="ENSMODP00000041933.1"/>
    <property type="gene ID" value="ENSMODG00000048380.1"/>
</dbReference>
<dbReference type="PANTHER" id="PTHR14261">
    <property type="entry name" value="ONCOSTATIN M"/>
    <property type="match status" value="1"/>
</dbReference>
<dbReference type="InterPro" id="IPR039578">
    <property type="entry name" value="OSM"/>
</dbReference>
<dbReference type="Proteomes" id="UP000002280">
    <property type="component" value="Chromosome 3"/>
</dbReference>
<dbReference type="InParanoid" id="A0A5F8G376"/>
<accession>A0A5F8G376</accession>
<dbReference type="GeneTree" id="ENSGT00980000203276"/>
<dbReference type="GO" id="GO:0006955">
    <property type="term" value="P:immune response"/>
    <property type="evidence" value="ECO:0007669"/>
    <property type="project" value="InterPro"/>
</dbReference>
<dbReference type="STRING" id="13616.ENSMODP00000041933"/>
<dbReference type="FunCoup" id="A0A5F8G376">
    <property type="interactions" value="118"/>
</dbReference>
<dbReference type="GO" id="GO:0005615">
    <property type="term" value="C:extracellular space"/>
    <property type="evidence" value="ECO:0007669"/>
    <property type="project" value="UniProtKB-KW"/>
</dbReference>
<evidence type="ECO:0000256" key="2">
    <source>
        <dbReference type="ARBA" id="ARBA00022514"/>
    </source>
</evidence>
<protein>
    <submittedName>
        <fullName evidence="5">Oncostatin M</fullName>
    </submittedName>
</protein>
<dbReference type="SUPFAM" id="SSF47266">
    <property type="entry name" value="4-helical cytokines"/>
    <property type="match status" value="1"/>
</dbReference>
<reference evidence="5" key="2">
    <citation type="submission" date="2025-08" db="UniProtKB">
        <authorList>
            <consortium name="Ensembl"/>
        </authorList>
    </citation>
    <scope>IDENTIFICATION</scope>
</reference>
<keyword evidence="6" id="KW-1185">Reference proteome</keyword>
<dbReference type="GO" id="GO:0005125">
    <property type="term" value="F:cytokine activity"/>
    <property type="evidence" value="ECO:0007669"/>
    <property type="project" value="UniProtKB-KW"/>
</dbReference>
<dbReference type="OrthoDB" id="9837363at2759"/>
<dbReference type="Pfam" id="PF01291">
    <property type="entry name" value="LIF_OSM"/>
    <property type="match status" value="1"/>
</dbReference>
<evidence type="ECO:0000313" key="6">
    <source>
        <dbReference type="Proteomes" id="UP000002280"/>
    </source>
</evidence>
<keyword evidence="4" id="KW-0732">Signal</keyword>
<dbReference type="KEGG" id="mdo:103094214"/>
<feature type="signal peptide" evidence="4">
    <location>
        <begin position="1"/>
        <end position="25"/>
    </location>
</feature>
<sequence>MWAWLRLNSLFGLTCGLLWLCPVLGGPCPDSQKLLKQLKDMAKRDFFEAFARNQGLHLAPFPEICKRTPDFFPTEKTLRELPAVAFLQNVNDTLYLLEERLEKNVFKDLVSFISGINNNVCCLLQTLSAAPLACSTPESKGTVSTPDKGSLRWKTERCQMIWGYQRFMQAVERVLETWPPSPRQSNRNSRSLLRALLEQRKPGRAG</sequence>
<evidence type="ECO:0000256" key="3">
    <source>
        <dbReference type="ARBA" id="ARBA00022525"/>
    </source>
</evidence>
<dbReference type="GO" id="GO:0005147">
    <property type="term" value="F:oncostatin-M receptor binding"/>
    <property type="evidence" value="ECO:0007669"/>
    <property type="project" value="InterPro"/>
</dbReference>
<dbReference type="InterPro" id="IPR009079">
    <property type="entry name" value="4_helix_cytokine-like_core"/>
</dbReference>
<dbReference type="GO" id="GO:0038165">
    <property type="term" value="P:oncostatin-M-mediated signaling pathway"/>
    <property type="evidence" value="ECO:0007669"/>
    <property type="project" value="InterPro"/>
</dbReference>
<reference evidence="5" key="3">
    <citation type="submission" date="2025-09" db="UniProtKB">
        <authorList>
            <consortium name="Ensembl"/>
        </authorList>
    </citation>
    <scope>IDENTIFICATION</scope>
</reference>
<dbReference type="Bgee" id="ENSMODG00000048380">
    <property type="expression patterns" value="Expressed in uterine wall and 5 other cell types or tissues"/>
</dbReference>
<dbReference type="PANTHER" id="PTHR14261:SF0">
    <property type="entry name" value="ONCOSTATIN-M"/>
    <property type="match status" value="1"/>
</dbReference>
<feature type="chain" id="PRO_5023841590" evidence="4">
    <location>
        <begin position="26"/>
        <end position="206"/>
    </location>
</feature>
<dbReference type="CTD" id="5008"/>
<keyword evidence="2" id="KW-0202">Cytokine</keyword>
<reference evidence="5 6" key="1">
    <citation type="journal article" date="2007" name="Nature">
        <title>Genome of the marsupial Monodelphis domestica reveals innovation in non-coding sequences.</title>
        <authorList>
            <person name="Mikkelsen T.S."/>
            <person name="Wakefield M.J."/>
            <person name="Aken B."/>
            <person name="Amemiya C.T."/>
            <person name="Chang J.L."/>
            <person name="Duke S."/>
            <person name="Garber M."/>
            <person name="Gentles A.J."/>
            <person name="Goodstadt L."/>
            <person name="Heger A."/>
            <person name="Jurka J."/>
            <person name="Kamal M."/>
            <person name="Mauceli E."/>
            <person name="Searle S.M."/>
            <person name="Sharpe T."/>
            <person name="Baker M.L."/>
            <person name="Batzer M.A."/>
            <person name="Benos P.V."/>
            <person name="Belov K."/>
            <person name="Clamp M."/>
            <person name="Cook A."/>
            <person name="Cuff J."/>
            <person name="Das R."/>
            <person name="Davidow L."/>
            <person name="Deakin J.E."/>
            <person name="Fazzari M.J."/>
            <person name="Glass J.L."/>
            <person name="Grabherr M."/>
            <person name="Greally J.M."/>
            <person name="Gu W."/>
            <person name="Hore T.A."/>
            <person name="Huttley G.A."/>
            <person name="Kleber M."/>
            <person name="Jirtle R.L."/>
            <person name="Koina E."/>
            <person name="Lee J.T."/>
            <person name="Mahony S."/>
            <person name="Marra M.A."/>
            <person name="Miller R.D."/>
            <person name="Nicholls R.D."/>
            <person name="Oda M."/>
            <person name="Papenfuss A.T."/>
            <person name="Parra Z.E."/>
            <person name="Pollock D.D."/>
            <person name="Ray D.A."/>
            <person name="Schein J.E."/>
            <person name="Speed T.P."/>
            <person name="Thompson K."/>
            <person name="VandeBerg J.L."/>
            <person name="Wade C.M."/>
            <person name="Walker J.A."/>
            <person name="Waters P.D."/>
            <person name="Webber C."/>
            <person name="Weidman J.R."/>
            <person name="Xie X."/>
            <person name="Zody M.C."/>
            <person name="Baldwin J."/>
            <person name="Abdouelleil A."/>
            <person name="Abdulkadir J."/>
            <person name="Abebe A."/>
            <person name="Abera B."/>
            <person name="Abreu J."/>
            <person name="Acer S.C."/>
            <person name="Aftuck L."/>
            <person name="Alexander A."/>
            <person name="An P."/>
            <person name="Anderson E."/>
            <person name="Anderson S."/>
            <person name="Arachi H."/>
            <person name="Azer M."/>
            <person name="Bachantsang P."/>
            <person name="Barry A."/>
            <person name="Bayul T."/>
            <person name="Berlin A."/>
            <person name="Bessette D."/>
            <person name="Bloom T."/>
            <person name="Bloom T."/>
            <person name="Boguslavskiy L."/>
            <person name="Bonnet C."/>
            <person name="Boukhgalter B."/>
            <person name="Bourzgui I."/>
            <person name="Brown A."/>
            <person name="Cahill P."/>
            <person name="Channer S."/>
            <person name="Cheshatsang Y."/>
            <person name="Chuda L."/>
            <person name="Citroen M."/>
            <person name="Collymore A."/>
            <person name="Cooke P."/>
            <person name="Costello M."/>
            <person name="D'Aco K."/>
            <person name="Daza R."/>
            <person name="De Haan G."/>
            <person name="DeGray S."/>
            <person name="DeMaso C."/>
            <person name="Dhargay N."/>
            <person name="Dooley K."/>
            <person name="Dooley E."/>
            <person name="Doricent M."/>
            <person name="Dorje P."/>
            <person name="Dorjee K."/>
            <person name="Dupes A."/>
            <person name="Elong R."/>
            <person name="Falk J."/>
            <person name="Farina A."/>
            <person name="Faro S."/>
            <person name="Ferguson D."/>
            <person name="Fisher S."/>
            <person name="Foley C.D."/>
            <person name="Franke A."/>
            <person name="Friedrich D."/>
            <person name="Gadbois L."/>
            <person name="Gearin G."/>
            <person name="Gearin C.R."/>
            <person name="Giannoukos G."/>
            <person name="Goode T."/>
            <person name="Graham J."/>
            <person name="Grandbois E."/>
            <person name="Grewal S."/>
            <person name="Gyaltsen K."/>
            <person name="Hafez N."/>
            <person name="Hagos B."/>
            <person name="Hall J."/>
            <person name="Henson C."/>
            <person name="Hollinger A."/>
            <person name="Honan T."/>
            <person name="Huard M.D."/>
            <person name="Hughes L."/>
            <person name="Hurhula B."/>
            <person name="Husby M.E."/>
            <person name="Kamat A."/>
            <person name="Kanga B."/>
            <person name="Kashin S."/>
            <person name="Khazanovich D."/>
            <person name="Kisner P."/>
            <person name="Lance K."/>
            <person name="Lara M."/>
            <person name="Lee W."/>
            <person name="Lennon N."/>
            <person name="Letendre F."/>
            <person name="LeVine R."/>
            <person name="Lipovsky A."/>
            <person name="Liu X."/>
            <person name="Liu J."/>
            <person name="Liu S."/>
            <person name="Lokyitsang T."/>
            <person name="Lokyitsang Y."/>
            <person name="Lubonja R."/>
            <person name="Lui A."/>
            <person name="MacDonald P."/>
            <person name="Magnisalis V."/>
            <person name="Maru K."/>
            <person name="Matthews C."/>
            <person name="McCusker W."/>
            <person name="McDonough S."/>
            <person name="Mehta T."/>
            <person name="Meldrim J."/>
            <person name="Meneus L."/>
            <person name="Mihai O."/>
            <person name="Mihalev A."/>
            <person name="Mihova T."/>
            <person name="Mittelman R."/>
            <person name="Mlenga V."/>
            <person name="Montmayeur A."/>
            <person name="Mulrain L."/>
            <person name="Navidi A."/>
            <person name="Naylor J."/>
            <person name="Negash T."/>
            <person name="Nguyen T."/>
            <person name="Nguyen N."/>
            <person name="Nicol R."/>
            <person name="Norbu C."/>
            <person name="Norbu N."/>
            <person name="Novod N."/>
            <person name="O'Neill B."/>
            <person name="Osman S."/>
            <person name="Markiewicz E."/>
            <person name="Oyono O.L."/>
            <person name="Patti C."/>
            <person name="Phunkhang P."/>
            <person name="Pierre F."/>
            <person name="Priest M."/>
            <person name="Raghuraman S."/>
            <person name="Rege F."/>
            <person name="Reyes R."/>
            <person name="Rise C."/>
            <person name="Rogov P."/>
            <person name="Ross K."/>
            <person name="Ryan E."/>
            <person name="Settipalli S."/>
            <person name="Shea T."/>
            <person name="Sherpa N."/>
            <person name="Shi L."/>
            <person name="Shih D."/>
            <person name="Sparrow T."/>
            <person name="Spaulding J."/>
            <person name="Stalker J."/>
            <person name="Stange-Thomann N."/>
            <person name="Stavropoulos S."/>
            <person name="Stone C."/>
            <person name="Strader C."/>
            <person name="Tesfaye S."/>
            <person name="Thomson T."/>
            <person name="Thoulutsang Y."/>
            <person name="Thoulutsang D."/>
            <person name="Topham K."/>
            <person name="Topping I."/>
            <person name="Tsamla T."/>
            <person name="Vassiliev H."/>
            <person name="Vo A."/>
            <person name="Wangchuk T."/>
            <person name="Wangdi T."/>
            <person name="Weiand M."/>
            <person name="Wilkinson J."/>
            <person name="Wilson A."/>
            <person name="Yadav S."/>
            <person name="Young G."/>
            <person name="Yu Q."/>
            <person name="Zembek L."/>
            <person name="Zhong D."/>
            <person name="Zimmer A."/>
            <person name="Zwirko Z."/>
            <person name="Jaffe D.B."/>
            <person name="Alvarez P."/>
            <person name="Brockman W."/>
            <person name="Butler J."/>
            <person name="Chin C."/>
            <person name="Gnerre S."/>
            <person name="MacCallum I."/>
            <person name="Graves J.A."/>
            <person name="Ponting C.P."/>
            <person name="Breen M."/>
            <person name="Samollow P.B."/>
            <person name="Lander E.S."/>
            <person name="Lindblad-Toh K."/>
        </authorList>
    </citation>
    <scope>NUCLEOTIDE SEQUENCE [LARGE SCALE GENOMIC DNA]</scope>
</reference>
<evidence type="ECO:0000256" key="1">
    <source>
        <dbReference type="ARBA" id="ARBA00004613"/>
    </source>
</evidence>
<dbReference type="GeneID" id="103094214"/>